<dbReference type="PANTHER" id="PTHR48081:SF8">
    <property type="entry name" value="ALPHA_BETA HYDROLASE FOLD-3 DOMAIN-CONTAINING PROTEIN-RELATED"/>
    <property type="match status" value="1"/>
</dbReference>
<dbReference type="InterPro" id="IPR013094">
    <property type="entry name" value="AB_hydrolase_3"/>
</dbReference>
<dbReference type="RefSeq" id="WP_284482677.1">
    <property type="nucleotide sequence ID" value="NZ_JASNJD010000019.1"/>
</dbReference>
<evidence type="ECO:0000313" key="4">
    <source>
        <dbReference type="EMBL" id="MDK3019907.1"/>
    </source>
</evidence>
<protein>
    <submittedName>
        <fullName evidence="4">Alpha/beta hydrolase</fullName>
    </submittedName>
</protein>
<name>A0ABT7F5N2_9RHOB</name>
<sequence>MKQLRLLYSLLRVLAPAPVARHLPAGSPRAVSGRVADPKAQAVADLVAQLRDPDALPSVAESRAQLAMFVRKFDRPGPRTVTRQALQLAGAAGPRAARLYTPRGRGEGAPTLLYFHGGGWIQGSLDTHDAVCAKLADRAGLRVISYDYRLAPEAPFPAAPDDILAAYLQLTDPAGPHRLDPARLAVGGDSAGGNLAASLLHSLSAAGAPLPAAQLLIYPGVDARLTSQSMADLRDDPLLSSTRIAWYLDHYLPPGQDRCAPRVSPLFSPHLAGQPPALVIAAGQDPLWDDGRSYAEALRTAGVDTDLLTYPGQLHGFLNLTRVIPEGEDAISRAADWLKERFGI</sequence>
<reference evidence="4 5" key="1">
    <citation type="submission" date="2023-05" db="EMBL/GenBank/DDBJ databases">
        <title>Pseudodonghicola sp. nov.</title>
        <authorList>
            <person name="Huang J."/>
        </authorList>
    </citation>
    <scope>NUCLEOTIDE SEQUENCE [LARGE SCALE GENOMIC DNA]</scope>
    <source>
        <strain evidence="4 5">IC7</strain>
    </source>
</reference>
<keyword evidence="2 4" id="KW-0378">Hydrolase</keyword>
<comment type="similarity">
    <text evidence="1">Belongs to the 'GDXG' lipolytic enzyme family.</text>
</comment>
<evidence type="ECO:0000256" key="1">
    <source>
        <dbReference type="ARBA" id="ARBA00010515"/>
    </source>
</evidence>
<dbReference type="GO" id="GO:0016787">
    <property type="term" value="F:hydrolase activity"/>
    <property type="evidence" value="ECO:0007669"/>
    <property type="project" value="UniProtKB-KW"/>
</dbReference>
<comment type="caution">
    <text evidence="4">The sequence shown here is derived from an EMBL/GenBank/DDBJ whole genome shotgun (WGS) entry which is preliminary data.</text>
</comment>
<dbReference type="InterPro" id="IPR050300">
    <property type="entry name" value="GDXG_lipolytic_enzyme"/>
</dbReference>
<dbReference type="SUPFAM" id="SSF53474">
    <property type="entry name" value="alpha/beta-Hydrolases"/>
    <property type="match status" value="1"/>
</dbReference>
<evidence type="ECO:0000256" key="2">
    <source>
        <dbReference type="ARBA" id="ARBA00022801"/>
    </source>
</evidence>
<evidence type="ECO:0000259" key="3">
    <source>
        <dbReference type="Pfam" id="PF07859"/>
    </source>
</evidence>
<proteinExistence type="inferred from homology"/>
<dbReference type="PANTHER" id="PTHR48081">
    <property type="entry name" value="AB HYDROLASE SUPERFAMILY PROTEIN C4A8.06C"/>
    <property type="match status" value="1"/>
</dbReference>
<dbReference type="PROSITE" id="PS01173">
    <property type="entry name" value="LIPASE_GDXG_HIS"/>
    <property type="match status" value="1"/>
</dbReference>
<dbReference type="EMBL" id="JASNJD010000019">
    <property type="protein sequence ID" value="MDK3019907.1"/>
    <property type="molecule type" value="Genomic_DNA"/>
</dbReference>
<accession>A0ABT7F5N2</accession>
<evidence type="ECO:0000313" key="5">
    <source>
        <dbReference type="Proteomes" id="UP001243757"/>
    </source>
</evidence>
<dbReference type="Gene3D" id="3.40.50.1820">
    <property type="entry name" value="alpha/beta hydrolase"/>
    <property type="match status" value="1"/>
</dbReference>
<dbReference type="Pfam" id="PF07859">
    <property type="entry name" value="Abhydrolase_3"/>
    <property type="match status" value="1"/>
</dbReference>
<dbReference type="InterPro" id="IPR029058">
    <property type="entry name" value="AB_hydrolase_fold"/>
</dbReference>
<dbReference type="InterPro" id="IPR002168">
    <property type="entry name" value="Lipase_GDXG_HIS_AS"/>
</dbReference>
<keyword evidence="5" id="KW-1185">Reference proteome</keyword>
<organism evidence="4 5">
    <name type="scientific">Pseudodonghicola flavimaris</name>
    <dbReference type="NCBI Taxonomy" id="3050036"/>
    <lineage>
        <taxon>Bacteria</taxon>
        <taxon>Pseudomonadati</taxon>
        <taxon>Pseudomonadota</taxon>
        <taxon>Alphaproteobacteria</taxon>
        <taxon>Rhodobacterales</taxon>
        <taxon>Paracoccaceae</taxon>
        <taxon>Pseudodonghicola</taxon>
    </lineage>
</organism>
<gene>
    <name evidence="4" type="ORF">QO033_19680</name>
</gene>
<dbReference type="Proteomes" id="UP001243757">
    <property type="component" value="Unassembled WGS sequence"/>
</dbReference>
<feature type="domain" description="Alpha/beta hydrolase fold-3" evidence="3">
    <location>
        <begin position="112"/>
        <end position="318"/>
    </location>
</feature>